<organism evidence="1 2">
    <name type="scientific">Stylosanthes scabra</name>
    <dbReference type="NCBI Taxonomy" id="79078"/>
    <lineage>
        <taxon>Eukaryota</taxon>
        <taxon>Viridiplantae</taxon>
        <taxon>Streptophyta</taxon>
        <taxon>Embryophyta</taxon>
        <taxon>Tracheophyta</taxon>
        <taxon>Spermatophyta</taxon>
        <taxon>Magnoliopsida</taxon>
        <taxon>eudicotyledons</taxon>
        <taxon>Gunneridae</taxon>
        <taxon>Pentapetalae</taxon>
        <taxon>rosids</taxon>
        <taxon>fabids</taxon>
        <taxon>Fabales</taxon>
        <taxon>Fabaceae</taxon>
        <taxon>Papilionoideae</taxon>
        <taxon>50 kb inversion clade</taxon>
        <taxon>dalbergioids sensu lato</taxon>
        <taxon>Dalbergieae</taxon>
        <taxon>Pterocarpus clade</taxon>
        <taxon>Stylosanthes</taxon>
    </lineage>
</organism>
<keyword evidence="2" id="KW-1185">Reference proteome</keyword>
<evidence type="ECO:0000313" key="1">
    <source>
        <dbReference type="EMBL" id="MED6169666.1"/>
    </source>
</evidence>
<sequence>MHKRTSCCCSLHSCSGTRRLLEFLLDGSLSWTRLMTLGNTVGVLPLWRGCRGTFAVLQTGTWSTLQARYSSYRAGYFGGFLASDLVISISSVGPWHLSERGFCRHQMRGTRGYSCTIPSST</sequence>
<proteinExistence type="predicted"/>
<accession>A0ABU6V7R6</accession>
<dbReference type="EMBL" id="JASCZI010151116">
    <property type="protein sequence ID" value="MED6169666.1"/>
    <property type="molecule type" value="Genomic_DNA"/>
</dbReference>
<comment type="caution">
    <text evidence="1">The sequence shown here is derived from an EMBL/GenBank/DDBJ whole genome shotgun (WGS) entry which is preliminary data.</text>
</comment>
<dbReference type="Proteomes" id="UP001341840">
    <property type="component" value="Unassembled WGS sequence"/>
</dbReference>
<gene>
    <name evidence="1" type="ORF">PIB30_023382</name>
</gene>
<name>A0ABU6V7R6_9FABA</name>
<evidence type="ECO:0000313" key="2">
    <source>
        <dbReference type="Proteomes" id="UP001341840"/>
    </source>
</evidence>
<reference evidence="1 2" key="1">
    <citation type="journal article" date="2023" name="Plants (Basel)">
        <title>Bridging the Gap: Combining Genomics and Transcriptomics Approaches to Understand Stylosanthes scabra, an Orphan Legume from the Brazilian Caatinga.</title>
        <authorList>
            <person name="Ferreira-Neto J.R.C."/>
            <person name="da Silva M.D."/>
            <person name="Binneck E."/>
            <person name="de Melo N.F."/>
            <person name="da Silva R.H."/>
            <person name="de Melo A.L.T.M."/>
            <person name="Pandolfi V."/>
            <person name="Bustamante F.O."/>
            <person name="Brasileiro-Vidal A.C."/>
            <person name="Benko-Iseppon A.M."/>
        </authorList>
    </citation>
    <scope>NUCLEOTIDE SEQUENCE [LARGE SCALE GENOMIC DNA]</scope>
    <source>
        <tissue evidence="1">Leaves</tissue>
    </source>
</reference>
<protein>
    <submittedName>
        <fullName evidence="1">Uncharacterized protein</fullName>
    </submittedName>
</protein>